<name>A0A0F9NKQ0_9ZZZZ</name>
<dbReference type="AlphaFoldDB" id="A0A0F9NKQ0"/>
<proteinExistence type="predicted"/>
<comment type="caution">
    <text evidence="1">The sequence shown here is derived from an EMBL/GenBank/DDBJ whole genome shotgun (WGS) entry which is preliminary data.</text>
</comment>
<gene>
    <name evidence="1" type="ORF">LCGC14_0954970</name>
</gene>
<organism evidence="1">
    <name type="scientific">marine sediment metagenome</name>
    <dbReference type="NCBI Taxonomy" id="412755"/>
    <lineage>
        <taxon>unclassified sequences</taxon>
        <taxon>metagenomes</taxon>
        <taxon>ecological metagenomes</taxon>
    </lineage>
</organism>
<accession>A0A0F9NKQ0</accession>
<protein>
    <submittedName>
        <fullName evidence="1">Uncharacterized protein</fullName>
    </submittedName>
</protein>
<sequence>MPNENPWRYWLEETPSTLFQAKIPGGTPSFTDYWRRQLSKVTGEYQGALGKQALSGQPPSLRFEDFLSKYPFSEEWWRLSPSQRGENIGAFAPSLQWRA</sequence>
<evidence type="ECO:0000313" key="1">
    <source>
        <dbReference type="EMBL" id="KKN18524.1"/>
    </source>
</evidence>
<dbReference type="EMBL" id="LAZR01003419">
    <property type="protein sequence ID" value="KKN18524.1"/>
    <property type="molecule type" value="Genomic_DNA"/>
</dbReference>
<reference evidence="1" key="1">
    <citation type="journal article" date="2015" name="Nature">
        <title>Complex archaea that bridge the gap between prokaryotes and eukaryotes.</title>
        <authorList>
            <person name="Spang A."/>
            <person name="Saw J.H."/>
            <person name="Jorgensen S.L."/>
            <person name="Zaremba-Niedzwiedzka K."/>
            <person name="Martijn J."/>
            <person name="Lind A.E."/>
            <person name="van Eijk R."/>
            <person name="Schleper C."/>
            <person name="Guy L."/>
            <person name="Ettema T.J."/>
        </authorList>
    </citation>
    <scope>NUCLEOTIDE SEQUENCE</scope>
</reference>